<evidence type="ECO:0000256" key="2">
    <source>
        <dbReference type="ARBA" id="ARBA00001947"/>
    </source>
</evidence>
<dbReference type="Gene3D" id="2.60.120.10">
    <property type="entry name" value="Jelly Rolls"/>
    <property type="match status" value="2"/>
</dbReference>
<dbReference type="GO" id="GO:0008270">
    <property type="term" value="F:zinc ion binding"/>
    <property type="evidence" value="ECO:0007669"/>
    <property type="project" value="InterPro"/>
</dbReference>
<comment type="subcellular location">
    <subcellularLocation>
        <location evidence="3">Cytoplasm</location>
    </subcellularLocation>
</comment>
<dbReference type="PIRSF" id="PIRSF001480">
    <property type="entry name" value="Mannose-6-phosphate_isomerase"/>
    <property type="match status" value="1"/>
</dbReference>
<dbReference type="InterPro" id="IPR046457">
    <property type="entry name" value="PMI_typeI_cat"/>
</dbReference>
<comment type="caution">
    <text evidence="15">The sequence shown here is derived from an EMBL/GenBank/DDBJ whole genome shotgun (WGS) entry which is preliminary data.</text>
</comment>
<accession>A0A2H9TCS7</accession>
<evidence type="ECO:0000256" key="12">
    <source>
        <dbReference type="ARBA" id="ARBA00030762"/>
    </source>
</evidence>
<dbReference type="FunFam" id="2.60.120.10:FF:000030">
    <property type="entry name" value="Mannose-6-phosphate isomerase ManA"/>
    <property type="match status" value="1"/>
</dbReference>
<sequence>MIQKKKVFKLSNTLQNYAWGSKHALEKLYGINNPQSLPQAEMWMGAHPKAPSQAVLNSGETVALNQLIETEGALLLGEESILQFGKQLPYLFKILSASEPLSIQVHPDKKQAQKGFDRENRIGLAIDAPDRNYRDANHKPELIYAVTDFQAMNGFRPVSEILSLFAQIGSKQLMPLLHDLKEQQDPKGLKMFYQALMQSDEAWRKEVLSQTLMVARSSENAAFEMVKKLNHYYPMDMGILSPLLLNLITLKPGEAMFLEAGTLHAYLEGTGLEVMASSDNVLRGGLTPKHVDVPELLKTIIFSPKSGNDLIVTPQCVGHEKIYPVPVKDFCFSVISLSPEDTRIETKGAEILFCQKGEFFVDAEEGENFSLRSGESCFVSASSRIILGGAGEMMRIGCRF</sequence>
<evidence type="ECO:0000256" key="6">
    <source>
        <dbReference type="ARBA" id="ARBA00018236"/>
    </source>
</evidence>
<dbReference type="GO" id="GO:0005829">
    <property type="term" value="C:cytosol"/>
    <property type="evidence" value="ECO:0007669"/>
    <property type="project" value="TreeGrafter"/>
</dbReference>
<dbReference type="Gene3D" id="1.10.441.10">
    <property type="entry name" value="Phosphomannose Isomerase, domain 2"/>
    <property type="match status" value="1"/>
</dbReference>
<keyword evidence="7" id="KW-0963">Cytoplasm</keyword>
<dbReference type="InterPro" id="IPR001250">
    <property type="entry name" value="Man6P_Isoase-1"/>
</dbReference>
<proteinExistence type="inferred from homology"/>
<dbReference type="EMBL" id="NSIT01000001">
    <property type="protein sequence ID" value="PJE80989.1"/>
    <property type="molecule type" value="Genomic_DNA"/>
</dbReference>
<dbReference type="InterPro" id="IPR011051">
    <property type="entry name" value="RmlC_Cupin_sf"/>
</dbReference>
<evidence type="ECO:0000313" key="15">
    <source>
        <dbReference type="EMBL" id="PJE80989.1"/>
    </source>
</evidence>
<comment type="catalytic activity">
    <reaction evidence="1">
        <text>D-mannose 6-phosphate = D-fructose 6-phosphate</text>
        <dbReference type="Rhea" id="RHEA:12356"/>
        <dbReference type="ChEBI" id="CHEBI:58735"/>
        <dbReference type="ChEBI" id="CHEBI:61527"/>
        <dbReference type="EC" id="5.3.1.8"/>
    </reaction>
</comment>
<dbReference type="Pfam" id="PF20511">
    <property type="entry name" value="PMI_typeI_cat"/>
    <property type="match status" value="1"/>
</dbReference>
<dbReference type="Pfam" id="PF21621">
    <property type="entry name" value="MPI_cupin_dom"/>
    <property type="match status" value="1"/>
</dbReference>
<dbReference type="PROSITE" id="PS00965">
    <property type="entry name" value="PMI_I_1"/>
    <property type="match status" value="1"/>
</dbReference>
<name>A0A2H9TCS7_9ZZZZ</name>
<evidence type="ECO:0000256" key="4">
    <source>
        <dbReference type="ARBA" id="ARBA00010772"/>
    </source>
</evidence>
<dbReference type="InterPro" id="IPR014710">
    <property type="entry name" value="RmlC-like_jellyroll"/>
</dbReference>
<dbReference type="InterPro" id="IPR016305">
    <property type="entry name" value="Mannose-6-P_Isomerase"/>
</dbReference>
<dbReference type="GO" id="GO:0005975">
    <property type="term" value="P:carbohydrate metabolic process"/>
    <property type="evidence" value="ECO:0007669"/>
    <property type="project" value="InterPro"/>
</dbReference>
<evidence type="ECO:0000259" key="14">
    <source>
        <dbReference type="Pfam" id="PF21621"/>
    </source>
</evidence>
<evidence type="ECO:0000256" key="11">
    <source>
        <dbReference type="ARBA" id="ARBA00029741"/>
    </source>
</evidence>
<keyword evidence="9" id="KW-0862">Zinc</keyword>
<evidence type="ECO:0000256" key="7">
    <source>
        <dbReference type="ARBA" id="ARBA00022490"/>
    </source>
</evidence>
<dbReference type="AlphaFoldDB" id="A0A2H9TCS7"/>
<evidence type="ECO:0000256" key="3">
    <source>
        <dbReference type="ARBA" id="ARBA00004496"/>
    </source>
</evidence>
<evidence type="ECO:0000256" key="9">
    <source>
        <dbReference type="ARBA" id="ARBA00022833"/>
    </source>
</evidence>
<evidence type="ECO:0000259" key="13">
    <source>
        <dbReference type="Pfam" id="PF20511"/>
    </source>
</evidence>
<evidence type="ECO:0000256" key="8">
    <source>
        <dbReference type="ARBA" id="ARBA00022723"/>
    </source>
</evidence>
<reference evidence="15" key="1">
    <citation type="journal article" date="2017" name="Appl. Environ. Microbiol.">
        <title>Molecular characterization of an Endozoicomonas-like organism causing infection in king scallop Pecten maximus L.</title>
        <authorList>
            <person name="Cano I."/>
            <person name="van Aerle R."/>
            <person name="Ross S."/>
            <person name="Verner-Jeffreys D.W."/>
            <person name="Paley R.K."/>
            <person name="Rimmer G."/>
            <person name="Ryder D."/>
            <person name="Hooper P."/>
            <person name="Stone D."/>
            <person name="Feist S.W."/>
        </authorList>
    </citation>
    <scope>NUCLEOTIDE SEQUENCE</scope>
</reference>
<dbReference type="PANTHER" id="PTHR10309:SF0">
    <property type="entry name" value="MANNOSE-6-PHOSPHATE ISOMERASE"/>
    <property type="match status" value="1"/>
</dbReference>
<feature type="domain" description="Phosphomannose isomerase type I catalytic" evidence="13">
    <location>
        <begin position="7"/>
        <end position="158"/>
    </location>
</feature>
<dbReference type="SUPFAM" id="SSF51182">
    <property type="entry name" value="RmlC-like cupins"/>
    <property type="match status" value="1"/>
</dbReference>
<gene>
    <name evidence="15" type="primary">manA</name>
    <name evidence="15" type="ORF">CI610_00042</name>
</gene>
<keyword evidence="8" id="KW-0479">Metal-binding</keyword>
<comment type="cofactor">
    <cofactor evidence="2">
        <name>Zn(2+)</name>
        <dbReference type="ChEBI" id="CHEBI:29105"/>
    </cofactor>
</comment>
<dbReference type="CDD" id="cd07011">
    <property type="entry name" value="cupin_PMI_type_I_N"/>
    <property type="match status" value="1"/>
</dbReference>
<organism evidence="15">
    <name type="scientific">invertebrate metagenome</name>
    <dbReference type="NCBI Taxonomy" id="1711999"/>
    <lineage>
        <taxon>unclassified sequences</taxon>
        <taxon>metagenomes</taxon>
        <taxon>organismal metagenomes</taxon>
    </lineage>
</organism>
<keyword evidence="10 15" id="KW-0413">Isomerase</keyword>
<dbReference type="NCBIfam" id="TIGR00218">
    <property type="entry name" value="manA"/>
    <property type="match status" value="1"/>
</dbReference>
<comment type="similarity">
    <text evidence="4">Belongs to the mannose-6-phosphate isomerase type 1 family.</text>
</comment>
<evidence type="ECO:0000256" key="1">
    <source>
        <dbReference type="ARBA" id="ARBA00000757"/>
    </source>
</evidence>
<feature type="domain" description="Mannose-6-phosphate isomerase cupin" evidence="14">
    <location>
        <begin position="321"/>
        <end position="395"/>
    </location>
</feature>
<evidence type="ECO:0000256" key="10">
    <source>
        <dbReference type="ARBA" id="ARBA00023235"/>
    </source>
</evidence>
<dbReference type="PRINTS" id="PR00714">
    <property type="entry name" value="MAN6PISMRASE"/>
</dbReference>
<dbReference type="PANTHER" id="PTHR10309">
    <property type="entry name" value="MANNOSE-6-PHOSPHATE ISOMERASE"/>
    <property type="match status" value="1"/>
</dbReference>
<dbReference type="InterPro" id="IPR018050">
    <property type="entry name" value="Pmannose_isomerase-type1_CS"/>
</dbReference>
<evidence type="ECO:0000256" key="5">
    <source>
        <dbReference type="ARBA" id="ARBA00011956"/>
    </source>
</evidence>
<dbReference type="GO" id="GO:0004476">
    <property type="term" value="F:mannose-6-phosphate isomerase activity"/>
    <property type="evidence" value="ECO:0007669"/>
    <property type="project" value="UniProtKB-EC"/>
</dbReference>
<dbReference type="EC" id="5.3.1.8" evidence="5"/>
<dbReference type="InterPro" id="IPR049071">
    <property type="entry name" value="MPI_cupin_dom"/>
</dbReference>
<protein>
    <recommendedName>
        <fullName evidence="6">Mannose-6-phosphate isomerase</fullName>
        <ecNumber evidence="5">5.3.1.8</ecNumber>
    </recommendedName>
    <alternativeName>
        <fullName evidence="11">Phosphohexomutase</fullName>
    </alternativeName>
    <alternativeName>
        <fullName evidence="12">Phosphomannose isomerase</fullName>
    </alternativeName>
</protein>
<dbReference type="GO" id="GO:0009298">
    <property type="term" value="P:GDP-mannose biosynthetic process"/>
    <property type="evidence" value="ECO:0007669"/>
    <property type="project" value="InterPro"/>
</dbReference>